<reference evidence="2 3" key="1">
    <citation type="submission" date="2024-03" db="EMBL/GenBank/DDBJ databases">
        <title>Draft genome sequence of Pseudonocardia nematodicida JCM 31783.</title>
        <authorList>
            <person name="Butdee W."/>
            <person name="Duangmal K."/>
        </authorList>
    </citation>
    <scope>NUCLEOTIDE SEQUENCE [LARGE SCALE GENOMIC DNA]</scope>
    <source>
        <strain evidence="2 3">JCM 31783</strain>
    </source>
</reference>
<dbReference type="InterPro" id="IPR007210">
    <property type="entry name" value="ABC_Gly_betaine_transp_sub-bd"/>
</dbReference>
<feature type="domain" description="ABC-type glycine betaine transport system substrate-binding" evidence="1">
    <location>
        <begin position="51"/>
        <end position="318"/>
    </location>
</feature>
<dbReference type="Gene3D" id="3.40.190.120">
    <property type="entry name" value="Osmoprotection protein (prox), domain 2"/>
    <property type="match status" value="1"/>
</dbReference>
<dbReference type="PROSITE" id="PS51257">
    <property type="entry name" value="PROKAR_LIPOPROTEIN"/>
    <property type="match status" value="1"/>
</dbReference>
<evidence type="ECO:0000313" key="3">
    <source>
        <dbReference type="Proteomes" id="UP001494902"/>
    </source>
</evidence>
<accession>A0ABV1KGB2</accession>
<name>A0ABV1KGB2_9PSEU</name>
<keyword evidence="3" id="KW-1185">Reference proteome</keyword>
<gene>
    <name evidence="2" type="ORF">WIS52_17960</name>
</gene>
<sequence>MKDSPARRVRRSAVVLTAALLAVVLLATGCSGFTSSEPGSLARDVDLSGQTYVVGSKDFDEQILLCQISIAALESAGASVTDRCDVGDTETTRQALLSGDISLYWEYTGTAWASFLRETRRLSDSEVLYELQQRDRRENGVVWLERAGFDNTYAFTVAGATAARLGLRTLSDMTAYLGSGQPGTVCVEAEYHSREDGLRGLQEAYETEFPPDRVQVLDQNVIYQSTSDGVCLFGEVAGTDGRIPGLGLRVLEDDRGYHITYSPVPTIRQDVFDRNPDIARVLDPISQALGQDTMQELNGRVSADGESARDVARDWLSERGFIGSP</sequence>
<dbReference type="RefSeq" id="WP_349299429.1">
    <property type="nucleotide sequence ID" value="NZ_JBEDNQ010000007.1"/>
</dbReference>
<dbReference type="Pfam" id="PF04069">
    <property type="entry name" value="OpuAC"/>
    <property type="match status" value="1"/>
</dbReference>
<dbReference type="Gene3D" id="3.40.190.10">
    <property type="entry name" value="Periplasmic binding protein-like II"/>
    <property type="match status" value="1"/>
</dbReference>
<organism evidence="2 3">
    <name type="scientific">Pseudonocardia nematodicida</name>
    <dbReference type="NCBI Taxonomy" id="1206997"/>
    <lineage>
        <taxon>Bacteria</taxon>
        <taxon>Bacillati</taxon>
        <taxon>Actinomycetota</taxon>
        <taxon>Actinomycetes</taxon>
        <taxon>Pseudonocardiales</taxon>
        <taxon>Pseudonocardiaceae</taxon>
        <taxon>Pseudonocardia</taxon>
    </lineage>
</organism>
<protein>
    <submittedName>
        <fullName evidence="2">Glycine betaine ABC transporter substrate-binding protein</fullName>
    </submittedName>
</protein>
<evidence type="ECO:0000313" key="2">
    <source>
        <dbReference type="EMBL" id="MEQ3552363.1"/>
    </source>
</evidence>
<dbReference type="SUPFAM" id="SSF53850">
    <property type="entry name" value="Periplasmic binding protein-like II"/>
    <property type="match status" value="1"/>
</dbReference>
<evidence type="ECO:0000259" key="1">
    <source>
        <dbReference type="Pfam" id="PF04069"/>
    </source>
</evidence>
<dbReference type="Proteomes" id="UP001494902">
    <property type="component" value="Unassembled WGS sequence"/>
</dbReference>
<comment type="caution">
    <text evidence="2">The sequence shown here is derived from an EMBL/GenBank/DDBJ whole genome shotgun (WGS) entry which is preliminary data.</text>
</comment>
<proteinExistence type="predicted"/>
<dbReference type="EMBL" id="JBEDNQ010000007">
    <property type="protein sequence ID" value="MEQ3552363.1"/>
    <property type="molecule type" value="Genomic_DNA"/>
</dbReference>